<evidence type="ECO:0000313" key="4">
    <source>
        <dbReference type="Proteomes" id="UP000326903"/>
    </source>
</evidence>
<name>A0A5J5IMD9_9BACT</name>
<comment type="caution">
    <text evidence="3">The sequence shown here is derived from an EMBL/GenBank/DDBJ whole genome shotgun (WGS) entry which is preliminary data.</text>
</comment>
<feature type="domain" description="YhcG PDDEXK nuclease" evidence="1">
    <location>
        <begin position="185"/>
        <end position="335"/>
    </location>
</feature>
<dbReference type="EMBL" id="VYQF01000001">
    <property type="protein sequence ID" value="KAA9041503.1"/>
    <property type="molecule type" value="Genomic_DNA"/>
</dbReference>
<sequence>MNPKLKSTNTQLNTKHLFAVVCRLINESKISIAVAVNQRLTVLYWNIGKMIRSEILNNKRADYGEQVIHNLSKKLTGEYGRGWSKQQLWNCLYTVEIFPKEKIISTLSGELSWSHLKELIYIKDNLQREFYIQLCRSEHWSVRQLRERINSMLYERTALSKNPESLIRKELAALSNNEPVSPDLFFRDPYFLDFLGLHDTFSEKDLETSIIADLQRFIIELGNDFAFLARQKRIQVDGEDYYIDLLFYNRQLQRLVAIDLKLGKFKTAYKSQMELYLNWLIKYEKKENENTPIGLILCADKADEHIELLELDKGNIRVAQYYTSLPSKKLLQQKLHHALIMAKEKLKPK</sequence>
<dbReference type="InterPro" id="IPR011856">
    <property type="entry name" value="tRNA_endonuc-like_dom_sf"/>
</dbReference>
<feature type="domain" description="YhcG N-terminal" evidence="2">
    <location>
        <begin position="23"/>
        <end position="156"/>
    </location>
</feature>
<dbReference type="GO" id="GO:0003676">
    <property type="term" value="F:nucleic acid binding"/>
    <property type="evidence" value="ECO:0007669"/>
    <property type="project" value="InterPro"/>
</dbReference>
<reference evidence="3 4" key="1">
    <citation type="submission" date="2019-09" db="EMBL/GenBank/DDBJ databases">
        <title>Draft genome sequence of Ginsengibacter sp. BR5-29.</title>
        <authorList>
            <person name="Im W.-T."/>
        </authorList>
    </citation>
    <scope>NUCLEOTIDE SEQUENCE [LARGE SCALE GENOMIC DNA]</scope>
    <source>
        <strain evidence="3 4">BR5-29</strain>
    </source>
</reference>
<evidence type="ECO:0000313" key="3">
    <source>
        <dbReference type="EMBL" id="KAA9041503.1"/>
    </source>
</evidence>
<protein>
    <submittedName>
        <fullName evidence="3">DUF1016 domain-containing protein</fullName>
    </submittedName>
</protein>
<dbReference type="Pfam" id="PF06250">
    <property type="entry name" value="YhcG_C"/>
    <property type="match status" value="1"/>
</dbReference>
<dbReference type="InterPro" id="IPR053148">
    <property type="entry name" value="PD-DEXK-like_domain"/>
</dbReference>
<dbReference type="InterPro" id="IPR009362">
    <property type="entry name" value="YhcG_C"/>
</dbReference>
<accession>A0A5J5IMD9</accession>
<keyword evidence="4" id="KW-1185">Reference proteome</keyword>
<dbReference type="Gene3D" id="3.40.1350.10">
    <property type="match status" value="1"/>
</dbReference>
<proteinExistence type="predicted"/>
<dbReference type="InterPro" id="IPR041527">
    <property type="entry name" value="YhcG_N"/>
</dbReference>
<gene>
    <name evidence="3" type="ORF">FW778_05645</name>
</gene>
<dbReference type="PANTHER" id="PTHR30547">
    <property type="entry name" value="UNCHARACTERIZED PROTEIN YHCG-RELATED"/>
    <property type="match status" value="1"/>
</dbReference>
<dbReference type="Proteomes" id="UP000326903">
    <property type="component" value="Unassembled WGS sequence"/>
</dbReference>
<organism evidence="3 4">
    <name type="scientific">Ginsengibacter hankyongi</name>
    <dbReference type="NCBI Taxonomy" id="2607284"/>
    <lineage>
        <taxon>Bacteria</taxon>
        <taxon>Pseudomonadati</taxon>
        <taxon>Bacteroidota</taxon>
        <taxon>Chitinophagia</taxon>
        <taxon>Chitinophagales</taxon>
        <taxon>Chitinophagaceae</taxon>
        <taxon>Ginsengibacter</taxon>
    </lineage>
</organism>
<evidence type="ECO:0000259" key="2">
    <source>
        <dbReference type="Pfam" id="PF17761"/>
    </source>
</evidence>
<dbReference type="AlphaFoldDB" id="A0A5J5IMD9"/>
<dbReference type="PANTHER" id="PTHR30547:SF5">
    <property type="entry name" value="NUCLEASE YHCG-RELATED"/>
    <property type="match status" value="1"/>
</dbReference>
<evidence type="ECO:0000259" key="1">
    <source>
        <dbReference type="Pfam" id="PF06250"/>
    </source>
</evidence>
<dbReference type="RefSeq" id="WP_150413623.1">
    <property type="nucleotide sequence ID" value="NZ_VYQF01000001.1"/>
</dbReference>
<dbReference type="Pfam" id="PF17761">
    <property type="entry name" value="DUF1016_N"/>
    <property type="match status" value="1"/>
</dbReference>